<dbReference type="CDD" id="cd00383">
    <property type="entry name" value="trans_reg_C"/>
    <property type="match status" value="1"/>
</dbReference>
<dbReference type="GO" id="GO:0005829">
    <property type="term" value="C:cytosol"/>
    <property type="evidence" value="ECO:0007669"/>
    <property type="project" value="TreeGrafter"/>
</dbReference>
<dbReference type="GO" id="GO:0006355">
    <property type="term" value="P:regulation of DNA-templated transcription"/>
    <property type="evidence" value="ECO:0007669"/>
    <property type="project" value="InterPro"/>
</dbReference>
<dbReference type="InterPro" id="IPR011006">
    <property type="entry name" value="CheY-like_superfamily"/>
</dbReference>
<proteinExistence type="predicted"/>
<feature type="domain" description="OmpR/PhoB-type" evidence="7">
    <location>
        <begin position="124"/>
        <end position="222"/>
    </location>
</feature>
<dbReference type="SMART" id="SM00862">
    <property type="entry name" value="Trans_reg_C"/>
    <property type="match status" value="1"/>
</dbReference>
<sequence length="223" mass="25231">MKLLIIEDSTRLRRSLVTGFTRLGYAVDDSADGRQGLGYARSNHYDVIILDLMLPGMDGLSVLQELRSQHDETHVLILSAKDDVNDRIQGLNSGADDYMIKPFSFDELHARLLTLTRRKHNVKSPLIGIGELVINTVMRQVSVNSKKLSLTPTEYIILEHLSLNADRVITYSSLIDQICNCQDTISRNTLEAHISSLRKKLKIVNLLDFIKTKRGFGYYVDNN</sequence>
<dbReference type="Gene3D" id="1.10.10.10">
    <property type="entry name" value="Winged helix-like DNA-binding domain superfamily/Winged helix DNA-binding domain"/>
    <property type="match status" value="1"/>
</dbReference>
<evidence type="ECO:0000256" key="2">
    <source>
        <dbReference type="ARBA" id="ARBA00023012"/>
    </source>
</evidence>
<dbReference type="SUPFAM" id="SSF52172">
    <property type="entry name" value="CheY-like"/>
    <property type="match status" value="1"/>
</dbReference>
<keyword evidence="3" id="KW-0805">Transcription regulation</keyword>
<gene>
    <name evidence="8" type="ORF">MNBD_GAMMA09-2168</name>
</gene>
<accession>A0A3B0XQJ1</accession>
<dbReference type="GO" id="GO:0000156">
    <property type="term" value="F:phosphorelay response regulator activity"/>
    <property type="evidence" value="ECO:0007669"/>
    <property type="project" value="TreeGrafter"/>
</dbReference>
<reference evidence="8" key="1">
    <citation type="submission" date="2018-06" db="EMBL/GenBank/DDBJ databases">
        <authorList>
            <person name="Zhirakovskaya E."/>
        </authorList>
    </citation>
    <scope>NUCLEOTIDE SEQUENCE</scope>
</reference>
<feature type="domain" description="Response regulatory" evidence="6">
    <location>
        <begin position="2"/>
        <end position="116"/>
    </location>
</feature>
<evidence type="ECO:0000256" key="4">
    <source>
        <dbReference type="ARBA" id="ARBA00023125"/>
    </source>
</evidence>
<keyword evidence="4" id="KW-0238">DNA-binding</keyword>
<dbReference type="Pfam" id="PF00072">
    <property type="entry name" value="Response_reg"/>
    <property type="match status" value="1"/>
</dbReference>
<dbReference type="SMART" id="SM00448">
    <property type="entry name" value="REC"/>
    <property type="match status" value="1"/>
</dbReference>
<dbReference type="GO" id="GO:0000976">
    <property type="term" value="F:transcription cis-regulatory region binding"/>
    <property type="evidence" value="ECO:0007669"/>
    <property type="project" value="TreeGrafter"/>
</dbReference>
<evidence type="ECO:0000256" key="3">
    <source>
        <dbReference type="ARBA" id="ARBA00023015"/>
    </source>
</evidence>
<dbReference type="PROSITE" id="PS50110">
    <property type="entry name" value="RESPONSE_REGULATORY"/>
    <property type="match status" value="1"/>
</dbReference>
<evidence type="ECO:0000259" key="6">
    <source>
        <dbReference type="PROSITE" id="PS50110"/>
    </source>
</evidence>
<dbReference type="InterPro" id="IPR039420">
    <property type="entry name" value="WalR-like"/>
</dbReference>
<keyword evidence="5" id="KW-0804">Transcription</keyword>
<dbReference type="InterPro" id="IPR036388">
    <property type="entry name" value="WH-like_DNA-bd_sf"/>
</dbReference>
<dbReference type="Gene3D" id="3.40.50.2300">
    <property type="match status" value="1"/>
</dbReference>
<keyword evidence="1" id="KW-0597">Phosphoprotein</keyword>
<keyword evidence="2" id="KW-0902">Two-component regulatory system</keyword>
<dbReference type="InterPro" id="IPR001789">
    <property type="entry name" value="Sig_transdc_resp-reg_receiver"/>
</dbReference>
<protein>
    <submittedName>
        <fullName evidence="8">Two-component transcriptional response regulator, LuxR family</fullName>
    </submittedName>
</protein>
<evidence type="ECO:0000256" key="5">
    <source>
        <dbReference type="ARBA" id="ARBA00023163"/>
    </source>
</evidence>
<dbReference type="AlphaFoldDB" id="A0A3B0XQJ1"/>
<evidence type="ECO:0000313" key="8">
    <source>
        <dbReference type="EMBL" id="VAW70488.1"/>
    </source>
</evidence>
<dbReference type="PANTHER" id="PTHR48111:SF67">
    <property type="entry name" value="TRANSCRIPTIONAL REGULATORY PROTEIN TCTD"/>
    <property type="match status" value="1"/>
</dbReference>
<name>A0A3B0XQJ1_9ZZZZ</name>
<dbReference type="GO" id="GO:0032993">
    <property type="term" value="C:protein-DNA complex"/>
    <property type="evidence" value="ECO:0007669"/>
    <property type="project" value="TreeGrafter"/>
</dbReference>
<dbReference type="FunFam" id="3.40.50.2300:FF:000002">
    <property type="entry name" value="DNA-binding response regulator PhoP"/>
    <property type="match status" value="1"/>
</dbReference>
<dbReference type="PANTHER" id="PTHR48111">
    <property type="entry name" value="REGULATOR OF RPOS"/>
    <property type="match status" value="1"/>
</dbReference>
<dbReference type="EMBL" id="UOFI01000199">
    <property type="protein sequence ID" value="VAW70488.1"/>
    <property type="molecule type" value="Genomic_DNA"/>
</dbReference>
<dbReference type="InterPro" id="IPR001867">
    <property type="entry name" value="OmpR/PhoB-type_DNA-bd"/>
</dbReference>
<dbReference type="Pfam" id="PF00486">
    <property type="entry name" value="Trans_reg_C"/>
    <property type="match status" value="1"/>
</dbReference>
<evidence type="ECO:0000259" key="7">
    <source>
        <dbReference type="PROSITE" id="PS51755"/>
    </source>
</evidence>
<organism evidence="8">
    <name type="scientific">hydrothermal vent metagenome</name>
    <dbReference type="NCBI Taxonomy" id="652676"/>
    <lineage>
        <taxon>unclassified sequences</taxon>
        <taxon>metagenomes</taxon>
        <taxon>ecological metagenomes</taxon>
    </lineage>
</organism>
<evidence type="ECO:0000256" key="1">
    <source>
        <dbReference type="ARBA" id="ARBA00022553"/>
    </source>
</evidence>
<dbReference type="PROSITE" id="PS51755">
    <property type="entry name" value="OMPR_PHOB"/>
    <property type="match status" value="1"/>
</dbReference>